<evidence type="ECO:0000313" key="1">
    <source>
        <dbReference type="EMBL" id="QNO47748.1"/>
    </source>
</evidence>
<reference evidence="1" key="1">
    <citation type="submission" date="2020-06" db="EMBL/GenBank/DDBJ databases">
        <title>Unique genomic features of the anaerobic methanotrophic archaea.</title>
        <authorList>
            <person name="Chadwick G.L."/>
            <person name="Skennerton C.T."/>
            <person name="Laso-Perez R."/>
            <person name="Leu A.O."/>
            <person name="Speth D.R."/>
            <person name="Yu H."/>
            <person name="Morgan-Lang C."/>
            <person name="Hatzenpichler R."/>
            <person name="Goudeau D."/>
            <person name="Malmstrom R."/>
            <person name="Brazelton W.J."/>
            <person name="Woyke T."/>
            <person name="Hallam S.J."/>
            <person name="Tyson G.W."/>
            <person name="Wegener G."/>
            <person name="Boetius A."/>
            <person name="Orphan V."/>
        </authorList>
    </citation>
    <scope>NUCLEOTIDE SEQUENCE</scope>
</reference>
<gene>
    <name evidence="1" type="ORF">FMEMAFBA_00006</name>
</gene>
<evidence type="ECO:0008006" key="2">
    <source>
        <dbReference type="Google" id="ProtNLM"/>
    </source>
</evidence>
<accession>A0A7G9YIB4</accession>
<dbReference type="EMBL" id="MT631274">
    <property type="protein sequence ID" value="QNO47748.1"/>
    <property type="molecule type" value="Genomic_DNA"/>
</dbReference>
<proteinExistence type="predicted"/>
<name>A0A7G9YIB4_9EURY</name>
<protein>
    <recommendedName>
        <fullName evidence="2">Transglutaminase-like domain-containing protein</fullName>
    </recommendedName>
</protein>
<sequence>MIRPVDVPEPYYTVQQNDSLGLNDLDVALRDLKMPHKYERGVFDCSEKAAYVACFLANRGFNVSICEGYRHSWVVVMINDMQVMIETAENSTNSFVCGDGFVVIFVPDGGHITQPDPDATIPEPSVVYADLFEAAKNNGHEYDWRTVTQTP</sequence>
<organism evidence="1">
    <name type="scientific">Candidatus Methanogaster sp. ANME-2c ERB4</name>
    <dbReference type="NCBI Taxonomy" id="2759911"/>
    <lineage>
        <taxon>Archaea</taxon>
        <taxon>Methanobacteriati</taxon>
        <taxon>Methanobacteriota</taxon>
        <taxon>Stenosarchaea group</taxon>
        <taxon>Methanomicrobia</taxon>
        <taxon>Methanosarcinales</taxon>
        <taxon>ANME-2 cluster</taxon>
        <taxon>Candidatus Methanogasteraceae</taxon>
        <taxon>Candidatus Methanogaster</taxon>
    </lineage>
</organism>
<dbReference type="AlphaFoldDB" id="A0A7G9YIB4"/>